<dbReference type="AlphaFoldDB" id="A0A9X7V2H2"/>
<protein>
    <recommendedName>
        <fullName evidence="1">Knr4/Smi1-like domain-containing protein</fullName>
    </recommendedName>
</protein>
<dbReference type="Gene3D" id="3.40.1580.10">
    <property type="entry name" value="SMI1/KNR4-like"/>
    <property type="match status" value="1"/>
</dbReference>
<feature type="domain" description="Knr4/Smi1-like" evidence="1">
    <location>
        <begin position="37"/>
        <end position="168"/>
    </location>
</feature>
<dbReference type="SUPFAM" id="SSF160631">
    <property type="entry name" value="SMI1/KNR4-like"/>
    <property type="match status" value="1"/>
</dbReference>
<dbReference type="InterPro" id="IPR018958">
    <property type="entry name" value="Knr4/Smi1-like_dom"/>
</dbReference>
<dbReference type="EMBL" id="CP046056">
    <property type="protein sequence ID" value="QQD24424.1"/>
    <property type="molecule type" value="Genomic_DNA"/>
</dbReference>
<name>A0A9X7V2H2_9GAMM</name>
<sequence>MKCCRKELPKPDIIDGTAYFVCPECGEFREVKSYRVYTPEESLNAFEKEHGFKIPAKYIDYAGTHSDHVIKLPKNTPCTKDEYFGDGFYEIGSYLGLDHNENRSIFDSSWLVREWGLPERLVLIEGDGHEWLALDYRNSEVEPRVILIESEFNQYKVVANNFDDFVDSLIPYESVYDINGNLIYTG</sequence>
<dbReference type="SMART" id="SM00860">
    <property type="entry name" value="SMI1_KNR4"/>
    <property type="match status" value="1"/>
</dbReference>
<gene>
    <name evidence="2" type="ORF">GJQ55_08005</name>
</gene>
<dbReference type="Proteomes" id="UP000596074">
    <property type="component" value="Chromosome"/>
</dbReference>
<evidence type="ECO:0000313" key="3">
    <source>
        <dbReference type="Proteomes" id="UP000596074"/>
    </source>
</evidence>
<reference evidence="2 3" key="1">
    <citation type="submission" date="2019-11" db="EMBL/GenBank/DDBJ databases">
        <title>Venatorbacter sp. nov. a predator of Campylobacter and other Gram-negative bacteria.</title>
        <authorList>
            <person name="Saeedi A."/>
            <person name="Cummings N.J."/>
            <person name="Connerton I.F."/>
            <person name="Connerton P.L."/>
        </authorList>
    </citation>
    <scope>NUCLEOTIDE SEQUENCE [LARGE SCALE GENOMIC DNA]</scope>
    <source>
        <strain evidence="2">XL5</strain>
    </source>
</reference>
<keyword evidence="3" id="KW-1185">Reference proteome</keyword>
<proteinExistence type="predicted"/>
<evidence type="ECO:0000313" key="2">
    <source>
        <dbReference type="EMBL" id="QQD24424.1"/>
    </source>
</evidence>
<organism evidence="2 3">
    <name type="scientific">Venatoribacter cucullus</name>
    <dbReference type="NCBI Taxonomy" id="2661630"/>
    <lineage>
        <taxon>Bacteria</taxon>
        <taxon>Pseudomonadati</taxon>
        <taxon>Pseudomonadota</taxon>
        <taxon>Gammaproteobacteria</taxon>
        <taxon>Oceanospirillales</taxon>
        <taxon>Oceanospirillaceae</taxon>
        <taxon>Venatoribacter</taxon>
    </lineage>
</organism>
<dbReference type="Pfam" id="PF09346">
    <property type="entry name" value="SMI1_KNR4"/>
    <property type="match status" value="1"/>
</dbReference>
<dbReference type="InterPro" id="IPR037883">
    <property type="entry name" value="Knr4/Smi1-like_sf"/>
</dbReference>
<dbReference type="KEGG" id="vcw:GJQ55_08005"/>
<evidence type="ECO:0000259" key="1">
    <source>
        <dbReference type="SMART" id="SM00860"/>
    </source>
</evidence>
<accession>A0A9X7V2H2</accession>